<gene>
    <name evidence="2" type="ORF">E2C01_098215</name>
</gene>
<name>A0A5B7K0P0_PORTR</name>
<dbReference type="Proteomes" id="UP000324222">
    <property type="component" value="Unassembled WGS sequence"/>
</dbReference>
<dbReference type="EMBL" id="VSRR010132308">
    <property type="protein sequence ID" value="MPD02621.1"/>
    <property type="molecule type" value="Genomic_DNA"/>
</dbReference>
<organism evidence="2 3">
    <name type="scientific">Portunus trituberculatus</name>
    <name type="common">Swimming crab</name>
    <name type="synonym">Neptunus trituberculatus</name>
    <dbReference type="NCBI Taxonomy" id="210409"/>
    <lineage>
        <taxon>Eukaryota</taxon>
        <taxon>Metazoa</taxon>
        <taxon>Ecdysozoa</taxon>
        <taxon>Arthropoda</taxon>
        <taxon>Crustacea</taxon>
        <taxon>Multicrustacea</taxon>
        <taxon>Malacostraca</taxon>
        <taxon>Eumalacostraca</taxon>
        <taxon>Eucarida</taxon>
        <taxon>Decapoda</taxon>
        <taxon>Pleocyemata</taxon>
        <taxon>Brachyura</taxon>
        <taxon>Eubrachyura</taxon>
        <taxon>Portunoidea</taxon>
        <taxon>Portunidae</taxon>
        <taxon>Portuninae</taxon>
        <taxon>Portunus</taxon>
    </lineage>
</organism>
<dbReference type="AlphaFoldDB" id="A0A5B7K0P0"/>
<evidence type="ECO:0000313" key="2">
    <source>
        <dbReference type="EMBL" id="MPD02621.1"/>
    </source>
</evidence>
<evidence type="ECO:0000313" key="3">
    <source>
        <dbReference type="Proteomes" id="UP000324222"/>
    </source>
</evidence>
<keyword evidence="3" id="KW-1185">Reference proteome</keyword>
<proteinExistence type="predicted"/>
<sequence>MWEGGGGRLGGREDSSGPVKVKVAGASRRPPQARASPHAVFIYVLPETPKTSACESASLDTAS</sequence>
<accession>A0A5B7K0P0</accession>
<comment type="caution">
    <text evidence="2">The sequence shown here is derived from an EMBL/GenBank/DDBJ whole genome shotgun (WGS) entry which is preliminary data.</text>
</comment>
<protein>
    <submittedName>
        <fullName evidence="2">Uncharacterized protein</fullName>
    </submittedName>
</protein>
<feature type="region of interest" description="Disordered" evidence="1">
    <location>
        <begin position="1"/>
        <end position="35"/>
    </location>
</feature>
<evidence type="ECO:0000256" key="1">
    <source>
        <dbReference type="SAM" id="MobiDB-lite"/>
    </source>
</evidence>
<reference evidence="2 3" key="1">
    <citation type="submission" date="2019-05" db="EMBL/GenBank/DDBJ databases">
        <title>Another draft genome of Portunus trituberculatus and its Hox gene families provides insights of decapod evolution.</title>
        <authorList>
            <person name="Jeong J.-H."/>
            <person name="Song I."/>
            <person name="Kim S."/>
            <person name="Choi T."/>
            <person name="Kim D."/>
            <person name="Ryu S."/>
            <person name="Kim W."/>
        </authorList>
    </citation>
    <scope>NUCLEOTIDE SEQUENCE [LARGE SCALE GENOMIC DNA]</scope>
    <source>
        <tissue evidence="2">Muscle</tissue>
    </source>
</reference>